<dbReference type="InterPro" id="IPR000408">
    <property type="entry name" value="Reg_chr_condens"/>
</dbReference>
<evidence type="ECO:0000313" key="2">
    <source>
        <dbReference type="EMBL" id="ODV82793.1"/>
    </source>
</evidence>
<dbReference type="EMBL" id="KV453874">
    <property type="protein sequence ID" value="ODV82793.1"/>
    <property type="molecule type" value="Genomic_DNA"/>
</dbReference>
<feature type="non-terminal residue" evidence="2">
    <location>
        <position position="304"/>
    </location>
</feature>
<feature type="non-terminal residue" evidence="2">
    <location>
        <position position="1"/>
    </location>
</feature>
<accession>A0A1E4STG1</accession>
<evidence type="ECO:0000313" key="3">
    <source>
        <dbReference type="Proteomes" id="UP000094801"/>
    </source>
</evidence>
<reference evidence="3" key="1">
    <citation type="submission" date="2016-04" db="EMBL/GenBank/DDBJ databases">
        <title>Comparative genomics of biotechnologically important yeasts.</title>
        <authorList>
            <consortium name="DOE Joint Genome Institute"/>
            <person name="Riley R."/>
            <person name="Haridas S."/>
            <person name="Wolfe K.H."/>
            <person name="Lopes M.R."/>
            <person name="Hittinger C.T."/>
            <person name="Goker M."/>
            <person name="Salamov A."/>
            <person name="Wisecaver J."/>
            <person name="Long T.M."/>
            <person name="Aerts A.L."/>
            <person name="Barry K."/>
            <person name="Choi C."/>
            <person name="Clum A."/>
            <person name="Coughlan A.Y."/>
            <person name="Deshpande S."/>
            <person name="Douglass A.P."/>
            <person name="Hanson S.J."/>
            <person name="Klenk H.-P."/>
            <person name="Labutti K."/>
            <person name="Lapidus A."/>
            <person name="Lindquist E."/>
            <person name="Lipzen A."/>
            <person name="Meier-Kolthoff J.P."/>
            <person name="Ohm R.A."/>
            <person name="Otillar R.P."/>
            <person name="Pangilinan J."/>
            <person name="Peng Y."/>
            <person name="Rokas A."/>
            <person name="Rosa C.A."/>
            <person name="Scheuner C."/>
            <person name="Sibirny A.A."/>
            <person name="Slot J.C."/>
            <person name="Stielow J.B."/>
            <person name="Sun H."/>
            <person name="Kurtzman C.P."/>
            <person name="Blackwell M."/>
            <person name="Grigoriev I.V."/>
            <person name="Jeffries T.W."/>
        </authorList>
    </citation>
    <scope>NUCLEOTIDE SEQUENCE [LARGE SCALE GENOMIC DNA]</scope>
    <source>
        <strain evidence="3">NRRL YB-2248</strain>
    </source>
</reference>
<sequence>LFNKSFDGSCVPFDVYYKWPQLYKIRKNCKLLTWGSNQFSRLGVTDIPISLTEKVTFSGVRFTSSRLIKPVVLDLKDFGGVLNLTAGGFISDRSSRYGPATAMVTVVEGTSDTHDIVDYLVLEDCIIYLTQDGTLYRVKWSGIDLSTALSVPKGEVLHSFQKYATRHSRDHMSTSKFVRISGSFNKFTAITNDDQVLLGDKNSLEPKIIKELQYRSIIAVAVGDHHFLALDKEGKMYSWGKELEANGCLGLGKLSTILEEGMGRLEGNAHQRTVIVEKPHLVPIDGVVLAIAAGGWQSAALVYK</sequence>
<dbReference type="SUPFAM" id="SSF50985">
    <property type="entry name" value="RCC1/BLIP-II"/>
    <property type="match status" value="1"/>
</dbReference>
<dbReference type="PANTHER" id="PTHR45982:SF1">
    <property type="entry name" value="REGULATOR OF CHROMOSOME CONDENSATION"/>
    <property type="match status" value="1"/>
</dbReference>
<dbReference type="InterPro" id="IPR009091">
    <property type="entry name" value="RCC1/BLIP-II"/>
</dbReference>
<name>A0A1E4STG1_9ASCO</name>
<dbReference type="STRING" id="983967.A0A1E4STG1"/>
<dbReference type="Gene3D" id="2.130.10.30">
    <property type="entry name" value="Regulator of chromosome condensation 1/beta-lactamase-inhibitor protein II"/>
    <property type="match status" value="1"/>
</dbReference>
<feature type="repeat" description="RCC1" evidence="1">
    <location>
        <begin position="185"/>
        <end position="233"/>
    </location>
</feature>
<proteinExistence type="predicted"/>
<dbReference type="PANTHER" id="PTHR45982">
    <property type="entry name" value="REGULATOR OF CHROMOSOME CONDENSATION"/>
    <property type="match status" value="1"/>
</dbReference>
<evidence type="ECO:0000256" key="1">
    <source>
        <dbReference type="PROSITE-ProRule" id="PRU00235"/>
    </source>
</evidence>
<gene>
    <name evidence="2" type="ORF">CANARDRAFT_186280</name>
</gene>
<dbReference type="Proteomes" id="UP000094801">
    <property type="component" value="Unassembled WGS sequence"/>
</dbReference>
<keyword evidence="3" id="KW-1185">Reference proteome</keyword>
<dbReference type="AlphaFoldDB" id="A0A1E4STG1"/>
<dbReference type="InterPro" id="IPR051553">
    <property type="entry name" value="Ran_GTPase-activating"/>
</dbReference>
<dbReference type="PROSITE" id="PS50012">
    <property type="entry name" value="RCC1_3"/>
    <property type="match status" value="2"/>
</dbReference>
<dbReference type="OrthoDB" id="61110at2759"/>
<dbReference type="Pfam" id="PF13540">
    <property type="entry name" value="RCC1_2"/>
    <property type="match status" value="1"/>
</dbReference>
<dbReference type="PRINTS" id="PR00633">
    <property type="entry name" value="RCCNDNSATION"/>
</dbReference>
<feature type="repeat" description="RCC1" evidence="1">
    <location>
        <begin position="234"/>
        <end position="304"/>
    </location>
</feature>
<organism evidence="2 3">
    <name type="scientific">[Candida] arabinofermentans NRRL YB-2248</name>
    <dbReference type="NCBI Taxonomy" id="983967"/>
    <lineage>
        <taxon>Eukaryota</taxon>
        <taxon>Fungi</taxon>
        <taxon>Dikarya</taxon>
        <taxon>Ascomycota</taxon>
        <taxon>Saccharomycotina</taxon>
        <taxon>Pichiomycetes</taxon>
        <taxon>Pichiales</taxon>
        <taxon>Pichiaceae</taxon>
        <taxon>Ogataea</taxon>
        <taxon>Ogataea/Candida clade</taxon>
    </lineage>
</organism>
<protein>
    <submittedName>
        <fullName evidence="2">Uncharacterized protein</fullName>
    </submittedName>
</protein>